<dbReference type="Pfam" id="PF07687">
    <property type="entry name" value="M20_dimer"/>
    <property type="match status" value="1"/>
</dbReference>
<dbReference type="SUPFAM" id="SSF55031">
    <property type="entry name" value="Bacterial exopeptidase dimerisation domain"/>
    <property type="match status" value="1"/>
</dbReference>
<feature type="domain" description="Peptidase M20 dimerisation" evidence="2">
    <location>
        <begin position="224"/>
        <end position="313"/>
    </location>
</feature>
<dbReference type="GO" id="GO:0046872">
    <property type="term" value="F:metal ion binding"/>
    <property type="evidence" value="ECO:0007669"/>
    <property type="project" value="UniProtKB-KW"/>
</dbReference>
<dbReference type="NCBIfam" id="TIGR01891">
    <property type="entry name" value="amidohydrolases"/>
    <property type="match status" value="1"/>
</dbReference>
<dbReference type="GO" id="GO:0046657">
    <property type="term" value="P:folic acid catabolic process"/>
    <property type="evidence" value="ECO:0007669"/>
    <property type="project" value="TreeGrafter"/>
</dbReference>
<keyword evidence="1" id="KW-0464">Manganese</keyword>
<keyword evidence="4" id="KW-1185">Reference proteome</keyword>
<dbReference type="InterPro" id="IPR036264">
    <property type="entry name" value="Bact_exopeptidase_dim_dom"/>
</dbReference>
<feature type="binding site" evidence="1">
    <location>
        <position position="200"/>
    </location>
    <ligand>
        <name>Mn(2+)</name>
        <dbReference type="ChEBI" id="CHEBI:29035"/>
        <label>2</label>
    </ligand>
</feature>
<dbReference type="InterPro" id="IPR011650">
    <property type="entry name" value="Peptidase_M20_dimer"/>
</dbReference>
<keyword evidence="3" id="KW-0378">Hydrolase</keyword>
<dbReference type="AlphaFoldDB" id="A0A3N6MDV1"/>
<dbReference type="SUPFAM" id="SSF53187">
    <property type="entry name" value="Zn-dependent exopeptidases"/>
    <property type="match status" value="1"/>
</dbReference>
<feature type="binding site" evidence="1">
    <location>
        <position position="144"/>
    </location>
    <ligand>
        <name>Mn(2+)</name>
        <dbReference type="ChEBI" id="CHEBI:29035"/>
        <label>2</label>
    </ligand>
</feature>
<feature type="binding site" evidence="1">
    <location>
        <position position="396"/>
    </location>
    <ligand>
        <name>Mn(2+)</name>
        <dbReference type="ChEBI" id="CHEBI:29035"/>
        <label>2</label>
    </ligand>
</feature>
<reference evidence="3 4" key="1">
    <citation type="submission" date="2018-10" db="EMBL/GenBank/DDBJ databases">
        <title>Natrarchaeobius chitinivorans gen. nov., sp. nov., and Natrarchaeobius haloalkaliphilus sp. nov., alkaliphilic, chitin-utilizing haloarchaea from hypersaline alkaline lakes.</title>
        <authorList>
            <person name="Sorokin D.Y."/>
            <person name="Elcheninov A.G."/>
            <person name="Kostrikina N.A."/>
            <person name="Bale N.J."/>
            <person name="Sinninghe Damste J.S."/>
            <person name="Khijniak T.V."/>
            <person name="Kublanov I.V."/>
            <person name="Toshchakov S.V."/>
        </authorList>
    </citation>
    <scope>NUCLEOTIDE SEQUENCE [LARGE SCALE GENOMIC DNA]</scope>
    <source>
        <strain evidence="3 4">AArcht7</strain>
    </source>
</reference>
<comment type="cofactor">
    <cofactor evidence="1">
        <name>Mn(2+)</name>
        <dbReference type="ChEBI" id="CHEBI:29035"/>
    </cofactor>
    <text evidence="1">The Mn(2+) ion enhances activity.</text>
</comment>
<dbReference type="OrthoDB" id="247417at2157"/>
<dbReference type="GO" id="GO:0016805">
    <property type="term" value="F:dipeptidase activity"/>
    <property type="evidence" value="ECO:0007669"/>
    <property type="project" value="TreeGrafter"/>
</dbReference>
<dbReference type="Gene3D" id="3.40.630.10">
    <property type="entry name" value="Zn peptidases"/>
    <property type="match status" value="2"/>
</dbReference>
<accession>A0A3N6MDV1</accession>
<dbReference type="PIRSF" id="PIRSF005962">
    <property type="entry name" value="Pept_M20D_amidohydro"/>
    <property type="match status" value="1"/>
</dbReference>
<dbReference type="InterPro" id="IPR052030">
    <property type="entry name" value="Peptidase_M20/M20A_hydrolases"/>
</dbReference>
<proteinExistence type="predicted"/>
<dbReference type="Proteomes" id="UP000281431">
    <property type="component" value="Unassembled WGS sequence"/>
</dbReference>
<feature type="binding site" evidence="1">
    <location>
        <position position="142"/>
    </location>
    <ligand>
        <name>Mn(2+)</name>
        <dbReference type="ChEBI" id="CHEBI:29035"/>
        <label>2</label>
    </ligand>
</feature>
<dbReference type="PANTHER" id="PTHR30575">
    <property type="entry name" value="PEPTIDASE M20"/>
    <property type="match status" value="1"/>
</dbReference>
<dbReference type="Pfam" id="PF01546">
    <property type="entry name" value="Peptidase_M20"/>
    <property type="match status" value="1"/>
</dbReference>
<dbReference type="GO" id="GO:0071713">
    <property type="term" value="F:para-aminobenzoyl-glutamate hydrolase activity"/>
    <property type="evidence" value="ECO:0007669"/>
    <property type="project" value="TreeGrafter"/>
</dbReference>
<evidence type="ECO:0000313" key="4">
    <source>
        <dbReference type="Proteomes" id="UP000281431"/>
    </source>
</evidence>
<dbReference type="InterPro" id="IPR017439">
    <property type="entry name" value="Amidohydrolase"/>
</dbReference>
<comment type="caution">
    <text evidence="3">The sequence shown here is derived from an EMBL/GenBank/DDBJ whole genome shotgun (WGS) entry which is preliminary data.</text>
</comment>
<protein>
    <submittedName>
        <fullName evidence="3">Amidohydrolase</fullName>
    </submittedName>
</protein>
<dbReference type="InterPro" id="IPR002933">
    <property type="entry name" value="Peptidase_M20"/>
</dbReference>
<dbReference type="GO" id="GO:0005737">
    <property type="term" value="C:cytoplasm"/>
    <property type="evidence" value="ECO:0007669"/>
    <property type="project" value="TreeGrafter"/>
</dbReference>
<evidence type="ECO:0000256" key="1">
    <source>
        <dbReference type="PIRSR" id="PIRSR005962-1"/>
    </source>
</evidence>
<feature type="binding site" evidence="1">
    <location>
        <position position="176"/>
    </location>
    <ligand>
        <name>Mn(2+)</name>
        <dbReference type="ChEBI" id="CHEBI:29035"/>
        <label>2</label>
    </ligand>
</feature>
<sequence>MSEPAASELIELRRRLHAYPEPSWCEFYTTSRLADRVEEIGVDEVIVGRGAIDPDERLGVPDDSKLERWYDRAVENGARADHLESMDGGTTGLVAILDRGPGPVVGLRVDIDALPFEESTEPDHEPAAEGFRSENPGVMHACGHDAHTAIGIGVLESLADAAFSGTLKVFFQPAEEVLGGGRAMAATDHVDDLDAFFAVHVGLGHPTGTVVAGSTKPLALRQSRATFAGESAHAGLAPNEGRNAMQAMATAIQNVHAIPRHADGLTRVNVGSARAGTASNVVADEATLELEVRAGTNDVLEYMSTHVDRILRAAGEMHDCELETEVTGRAPRVDSDPELAGLVETVAQRTPGVDSIESHAPFGASEDATYFMRRVSDRGGHATYVVVGTDHPSGHHTPGFDVDERSIEIATTLLSDAIGDVLSEVAYTSH</sequence>
<keyword evidence="1" id="KW-0479">Metal-binding</keyword>
<organism evidence="3 4">
    <name type="scientific">Natrarchaeobius chitinivorans</name>
    <dbReference type="NCBI Taxonomy" id="1679083"/>
    <lineage>
        <taxon>Archaea</taxon>
        <taxon>Methanobacteriati</taxon>
        <taxon>Methanobacteriota</taxon>
        <taxon>Stenosarchaea group</taxon>
        <taxon>Halobacteria</taxon>
        <taxon>Halobacteriales</taxon>
        <taxon>Natrialbaceae</taxon>
        <taxon>Natrarchaeobius</taxon>
    </lineage>
</organism>
<name>A0A3N6MDV1_NATCH</name>
<evidence type="ECO:0000313" key="3">
    <source>
        <dbReference type="EMBL" id="RQG98974.1"/>
    </source>
</evidence>
<dbReference type="PANTHER" id="PTHR30575:SF3">
    <property type="entry name" value="PEPTIDASE M20 DIMERISATION DOMAIN-CONTAINING PROTEIN"/>
    <property type="match status" value="1"/>
</dbReference>
<dbReference type="EMBL" id="REFZ01000011">
    <property type="protein sequence ID" value="RQG98974.1"/>
    <property type="molecule type" value="Genomic_DNA"/>
</dbReference>
<gene>
    <name evidence="3" type="ORF">EA472_15640</name>
</gene>
<evidence type="ECO:0000259" key="2">
    <source>
        <dbReference type="Pfam" id="PF07687"/>
    </source>
</evidence>